<evidence type="ECO:0000313" key="2">
    <source>
        <dbReference type="EMBL" id="KAJ9708367.1"/>
    </source>
</evidence>
<reference evidence="2 3" key="1">
    <citation type="journal article" date="2023" name="BMC Biotechnol.">
        <title>Vitis rotundifolia cv Carlos genome sequencing.</title>
        <authorList>
            <person name="Huff M."/>
            <person name="Hulse-Kemp A."/>
            <person name="Scheffler B."/>
            <person name="Youngblood R."/>
            <person name="Simpson S."/>
            <person name="Babiker E."/>
            <person name="Staton M."/>
        </authorList>
    </citation>
    <scope>NUCLEOTIDE SEQUENCE [LARGE SCALE GENOMIC DNA]</scope>
    <source>
        <tissue evidence="2">Leaf</tissue>
    </source>
</reference>
<gene>
    <name evidence="2" type="ORF">PVL29_000421</name>
</gene>
<proteinExistence type="predicted"/>
<name>A0AA39E9Z7_VITRO</name>
<organism evidence="2 3">
    <name type="scientific">Vitis rotundifolia</name>
    <name type="common">Muscadine grape</name>
    <dbReference type="NCBI Taxonomy" id="103349"/>
    <lineage>
        <taxon>Eukaryota</taxon>
        <taxon>Viridiplantae</taxon>
        <taxon>Streptophyta</taxon>
        <taxon>Embryophyta</taxon>
        <taxon>Tracheophyta</taxon>
        <taxon>Spermatophyta</taxon>
        <taxon>Magnoliopsida</taxon>
        <taxon>eudicotyledons</taxon>
        <taxon>Gunneridae</taxon>
        <taxon>Pentapetalae</taxon>
        <taxon>rosids</taxon>
        <taxon>Vitales</taxon>
        <taxon>Vitaceae</taxon>
        <taxon>Viteae</taxon>
        <taxon>Vitis</taxon>
    </lineage>
</organism>
<evidence type="ECO:0000259" key="1">
    <source>
        <dbReference type="Pfam" id="PF25797"/>
    </source>
</evidence>
<comment type="caution">
    <text evidence="2">The sequence shown here is derived from an EMBL/GenBank/DDBJ whole genome shotgun (WGS) entry which is preliminary data.</text>
</comment>
<dbReference type="InterPro" id="IPR057993">
    <property type="entry name" value="HD-Zip_IV_C"/>
</dbReference>
<evidence type="ECO:0000313" key="3">
    <source>
        <dbReference type="Proteomes" id="UP001168098"/>
    </source>
</evidence>
<dbReference type="Proteomes" id="UP001168098">
    <property type="component" value="Unassembled WGS sequence"/>
</dbReference>
<keyword evidence="3" id="KW-1185">Reference proteome</keyword>
<dbReference type="PANTHER" id="PTHR45654">
    <property type="entry name" value="HOMEOBOX-LEUCINE ZIPPER PROTEIN MERISTEM L1"/>
    <property type="match status" value="1"/>
</dbReference>
<sequence>MLPCILILKLGITWNRSKWNILSNGWPMQEMIRIPKGQTSSNCVSLLLPNVRNQNDNTMLILQETWADASGSLIVYAPRDVASMHAVMTDEDSSFVALLPSGFEIVPDGSSDYEDD</sequence>
<feature type="domain" description="HD-Zip IV C-terminal" evidence="1">
    <location>
        <begin position="15"/>
        <end position="112"/>
    </location>
</feature>
<protein>
    <recommendedName>
        <fullName evidence="1">HD-Zip IV C-terminal domain-containing protein</fullName>
    </recommendedName>
</protein>
<dbReference type="InterPro" id="IPR042160">
    <property type="entry name" value="HD-Zip_IV"/>
</dbReference>
<dbReference type="EMBL" id="JARBHA010000001">
    <property type="protein sequence ID" value="KAJ9708367.1"/>
    <property type="molecule type" value="Genomic_DNA"/>
</dbReference>
<accession>A0AA39E9Z7</accession>
<dbReference type="PANTHER" id="PTHR45654:SF5">
    <property type="entry name" value="HOMEOBOX-LEUCINE ZIPPER PROTEIN ANTHOCYANINLESS 2-RELATED"/>
    <property type="match status" value="1"/>
</dbReference>
<dbReference type="AlphaFoldDB" id="A0AA39E9Z7"/>
<dbReference type="Pfam" id="PF25797">
    <property type="entry name" value="PDF2_C"/>
    <property type="match status" value="1"/>
</dbReference>